<dbReference type="GO" id="GO:0008654">
    <property type="term" value="P:phospholipid biosynthetic process"/>
    <property type="evidence" value="ECO:0007669"/>
    <property type="project" value="UniProtKB-KW"/>
</dbReference>
<reference evidence="20" key="1">
    <citation type="submission" date="2020-11" db="EMBL/GenBank/DDBJ databases">
        <title>Genome seq and assembly of Planobacterium sp.</title>
        <authorList>
            <person name="Chhetri G."/>
        </authorList>
    </citation>
    <scope>NUCLEOTIDE SEQUENCE</scope>
    <source>
        <strain evidence="20">GCR5</strain>
    </source>
</reference>
<evidence type="ECO:0000256" key="19">
    <source>
        <dbReference type="SAM" id="Phobius"/>
    </source>
</evidence>
<evidence type="ECO:0000256" key="18">
    <source>
        <dbReference type="PIRSR" id="PIRSR600829-4"/>
    </source>
</evidence>
<keyword evidence="8 20" id="KW-0418">Kinase</keyword>
<evidence type="ECO:0000256" key="1">
    <source>
        <dbReference type="ARBA" id="ARBA00004651"/>
    </source>
</evidence>
<comment type="similarity">
    <text evidence="2">Belongs to the bacterial diacylglycerol kinase family.</text>
</comment>
<feature type="transmembrane region" description="Helical" evidence="19">
    <location>
        <begin position="94"/>
        <end position="117"/>
    </location>
</feature>
<keyword evidence="11" id="KW-0443">Lipid metabolism</keyword>
<comment type="cofactor">
    <cofactor evidence="18">
        <name>Mg(2+)</name>
        <dbReference type="ChEBI" id="CHEBI:18420"/>
    </cofactor>
    <text evidence="18">Mn(2+), Zn(2+), Cd(2+) and Co(2+) support activity to lesser extents.</text>
</comment>
<organism evidence="20 21">
    <name type="scientific">Planobacterium oryzisoli</name>
    <dbReference type="NCBI Taxonomy" id="2771435"/>
    <lineage>
        <taxon>Bacteria</taxon>
        <taxon>Pseudomonadati</taxon>
        <taxon>Bacteroidota</taxon>
        <taxon>Flavobacteriia</taxon>
        <taxon>Flavobacteriales</taxon>
        <taxon>Weeksellaceae</taxon>
        <taxon>Chryseobacterium group</taxon>
        <taxon>Chryseobacterium</taxon>
    </lineage>
</organism>
<feature type="binding site" evidence="17">
    <location>
        <position position="26"/>
    </location>
    <ligand>
        <name>ATP</name>
        <dbReference type="ChEBI" id="CHEBI:30616"/>
    </ligand>
</feature>
<keyword evidence="14" id="KW-1208">Phospholipid metabolism</keyword>
<feature type="binding site" evidence="17">
    <location>
        <begin position="92"/>
        <end position="93"/>
    </location>
    <ligand>
        <name>ATP</name>
        <dbReference type="ChEBI" id="CHEBI:30616"/>
    </ligand>
</feature>
<dbReference type="Gene3D" id="1.10.287.3610">
    <property type="match status" value="1"/>
</dbReference>
<dbReference type="GO" id="GO:0005524">
    <property type="term" value="F:ATP binding"/>
    <property type="evidence" value="ECO:0007669"/>
    <property type="project" value="UniProtKB-KW"/>
</dbReference>
<keyword evidence="12 19" id="KW-0472">Membrane</keyword>
<feature type="active site" description="Proton acceptor" evidence="15">
    <location>
        <position position="67"/>
    </location>
</feature>
<dbReference type="EMBL" id="JADKYY010000001">
    <property type="protein sequence ID" value="MBF5026218.1"/>
    <property type="molecule type" value="Genomic_DNA"/>
</dbReference>
<evidence type="ECO:0000256" key="16">
    <source>
        <dbReference type="PIRSR" id="PIRSR600829-2"/>
    </source>
</evidence>
<keyword evidence="6 19" id="KW-0812">Transmembrane</keyword>
<keyword evidence="5" id="KW-0808">Transferase</keyword>
<dbReference type="GO" id="GO:0016301">
    <property type="term" value="F:kinase activity"/>
    <property type="evidence" value="ECO:0007669"/>
    <property type="project" value="UniProtKB-KW"/>
</dbReference>
<evidence type="ECO:0000256" key="2">
    <source>
        <dbReference type="ARBA" id="ARBA00005967"/>
    </source>
</evidence>
<keyword evidence="10 19" id="KW-1133">Transmembrane helix</keyword>
<keyword evidence="18" id="KW-0479">Metal-binding</keyword>
<feature type="binding site" evidence="16">
    <location>
        <position position="67"/>
    </location>
    <ligand>
        <name>substrate</name>
    </ligand>
</feature>
<dbReference type="InterPro" id="IPR033717">
    <property type="entry name" value="UDPK"/>
</dbReference>
<gene>
    <name evidence="20" type="ORF">IC612_00200</name>
</gene>
<evidence type="ECO:0000256" key="17">
    <source>
        <dbReference type="PIRSR" id="PIRSR600829-3"/>
    </source>
</evidence>
<evidence type="ECO:0000313" key="20">
    <source>
        <dbReference type="EMBL" id="MBF5026218.1"/>
    </source>
</evidence>
<evidence type="ECO:0000256" key="3">
    <source>
        <dbReference type="ARBA" id="ARBA00022475"/>
    </source>
</evidence>
<dbReference type="PANTHER" id="PTHR34299">
    <property type="entry name" value="DIACYLGLYCEROL KINASE"/>
    <property type="match status" value="1"/>
</dbReference>
<accession>A0A930YTS2</accession>
<evidence type="ECO:0000256" key="12">
    <source>
        <dbReference type="ARBA" id="ARBA00023136"/>
    </source>
</evidence>
<feature type="binding site" evidence="17">
    <location>
        <position position="74"/>
    </location>
    <ligand>
        <name>ATP</name>
        <dbReference type="ChEBI" id="CHEBI:30616"/>
    </ligand>
</feature>
<dbReference type="RefSeq" id="WP_194738154.1">
    <property type="nucleotide sequence ID" value="NZ_JADKYY010000001.1"/>
</dbReference>
<proteinExistence type="inferred from homology"/>
<keyword evidence="3" id="KW-1003">Cell membrane</keyword>
<comment type="subcellular location">
    <subcellularLocation>
        <location evidence="1">Cell membrane</location>
        <topology evidence="1">Multi-pass membrane protein</topology>
    </subcellularLocation>
</comment>
<feature type="binding site" evidence="18">
    <location>
        <position position="74"/>
    </location>
    <ligand>
        <name>a divalent metal cation</name>
        <dbReference type="ChEBI" id="CHEBI:60240"/>
    </ligand>
</feature>
<evidence type="ECO:0000256" key="8">
    <source>
        <dbReference type="ARBA" id="ARBA00022777"/>
    </source>
</evidence>
<dbReference type="CDD" id="cd14265">
    <property type="entry name" value="UDPK_IM_like"/>
    <property type="match status" value="1"/>
</dbReference>
<keyword evidence="9 17" id="KW-0067">ATP-binding</keyword>
<evidence type="ECO:0000256" key="13">
    <source>
        <dbReference type="ARBA" id="ARBA00023209"/>
    </source>
</evidence>
<evidence type="ECO:0000256" key="14">
    <source>
        <dbReference type="ARBA" id="ARBA00023264"/>
    </source>
</evidence>
<keyword evidence="13" id="KW-0594">Phospholipid biosynthesis</keyword>
<evidence type="ECO:0000313" key="21">
    <source>
        <dbReference type="Proteomes" id="UP000694480"/>
    </source>
</evidence>
<evidence type="ECO:0000256" key="6">
    <source>
        <dbReference type="ARBA" id="ARBA00022692"/>
    </source>
</evidence>
<evidence type="ECO:0000256" key="7">
    <source>
        <dbReference type="ARBA" id="ARBA00022741"/>
    </source>
</evidence>
<comment type="caution">
    <text evidence="20">The sequence shown here is derived from an EMBL/GenBank/DDBJ whole genome shotgun (WGS) entry which is preliminary data.</text>
</comment>
<dbReference type="Proteomes" id="UP000694480">
    <property type="component" value="Unassembled WGS sequence"/>
</dbReference>
<dbReference type="InterPro" id="IPR000829">
    <property type="entry name" value="DAGK"/>
</dbReference>
<evidence type="ECO:0000256" key="10">
    <source>
        <dbReference type="ARBA" id="ARBA00022989"/>
    </source>
</evidence>
<dbReference type="PANTHER" id="PTHR34299:SF1">
    <property type="entry name" value="DIACYLGLYCEROL KINASE"/>
    <property type="match status" value="1"/>
</dbReference>
<dbReference type="GO" id="GO:0046872">
    <property type="term" value="F:metal ion binding"/>
    <property type="evidence" value="ECO:0007669"/>
    <property type="project" value="UniProtKB-KW"/>
</dbReference>
<dbReference type="Pfam" id="PF01219">
    <property type="entry name" value="DAGK_prokar"/>
    <property type="match status" value="1"/>
</dbReference>
<evidence type="ECO:0000256" key="5">
    <source>
        <dbReference type="ARBA" id="ARBA00022679"/>
    </source>
</evidence>
<evidence type="ECO:0000256" key="9">
    <source>
        <dbReference type="ARBA" id="ARBA00022840"/>
    </source>
</evidence>
<feature type="binding site" evidence="18">
    <location>
        <position position="26"/>
    </location>
    <ligand>
        <name>a divalent metal cation</name>
        <dbReference type="ChEBI" id="CHEBI:60240"/>
    </ligand>
</feature>
<name>A0A930YTS2_9FLAO</name>
<evidence type="ECO:0000256" key="11">
    <source>
        <dbReference type="ARBA" id="ARBA00023098"/>
    </source>
</evidence>
<feature type="transmembrane region" description="Helical" evidence="19">
    <location>
        <begin position="29"/>
        <end position="48"/>
    </location>
</feature>
<sequence>MRSKKTSFASSLSNALSGLVHLLRSERNFQIEVAALLLNLVLIVVLEVPLLKTLMILSVCLLVLFAETLNTAVEKLCDALHPSHHPIIGLVKDLCAGAVLLCAALALIVGVVVYYPYVAALLLR</sequence>
<keyword evidence="4" id="KW-0444">Lipid biosynthesis</keyword>
<protein>
    <submittedName>
        <fullName evidence="20">Diacylglycerol kinase family protein</fullName>
    </submittedName>
</protein>
<evidence type="ECO:0000256" key="15">
    <source>
        <dbReference type="PIRSR" id="PIRSR600829-1"/>
    </source>
</evidence>
<keyword evidence="18" id="KW-0460">Magnesium</keyword>
<dbReference type="InterPro" id="IPR036945">
    <property type="entry name" value="DAGK_sf"/>
</dbReference>
<dbReference type="AlphaFoldDB" id="A0A930YTS2"/>
<evidence type="ECO:0000256" key="4">
    <source>
        <dbReference type="ARBA" id="ARBA00022516"/>
    </source>
</evidence>
<keyword evidence="21" id="KW-1185">Reference proteome</keyword>
<keyword evidence="7 17" id="KW-0547">Nucleotide-binding</keyword>
<dbReference type="GO" id="GO:0005886">
    <property type="term" value="C:plasma membrane"/>
    <property type="evidence" value="ECO:0007669"/>
    <property type="project" value="UniProtKB-SubCell"/>
</dbReference>